<sequence length="225" mass="24983">MEEGLQTKENKIMTRMKKIGSSVFADVMEMSNVMHYEMKPVNFSKPLVGRARTVDLPPGDNLFLHHAIYQAEPGEVLIVDGKGFTGAAYLGELMAGAAEALHIQGIVIDGFVRDHRELRDSAIQIYAKGFVPSGPSKEGPGSLDNVISCAGTVVFPGDYVVGDEDGVVIIPRQKVEEILQKAEQKLQYETNRLQIIKEFVKEADQKNKKSLQPDWLEAKIKKFTH</sequence>
<dbReference type="Gene3D" id="3.50.30.40">
    <property type="entry name" value="Ribonuclease E inhibitor RraA/RraA-like"/>
    <property type="match status" value="1"/>
</dbReference>
<keyword evidence="13" id="KW-0479">Metal-binding</keyword>
<evidence type="ECO:0000256" key="9">
    <source>
        <dbReference type="ARBA" id="ARBA00029596"/>
    </source>
</evidence>
<dbReference type="GO" id="GO:0046872">
    <property type="term" value="F:metal ion binding"/>
    <property type="evidence" value="ECO:0007669"/>
    <property type="project" value="UniProtKB-KW"/>
</dbReference>
<evidence type="ECO:0000256" key="4">
    <source>
        <dbReference type="ARBA" id="ARBA00011233"/>
    </source>
</evidence>
<evidence type="ECO:0000256" key="7">
    <source>
        <dbReference type="ARBA" id="ARBA00016549"/>
    </source>
</evidence>
<dbReference type="SUPFAM" id="SSF89562">
    <property type="entry name" value="RraA-like"/>
    <property type="match status" value="1"/>
</dbReference>
<evidence type="ECO:0000256" key="8">
    <source>
        <dbReference type="ARBA" id="ARBA00025046"/>
    </source>
</evidence>
<feature type="binding site" evidence="13">
    <location>
        <position position="113"/>
    </location>
    <ligand>
        <name>substrate</name>
    </ligand>
</feature>
<name>A0A419V8G4_9BACL</name>
<dbReference type="Pfam" id="PF03737">
    <property type="entry name" value="RraA-like"/>
    <property type="match status" value="1"/>
</dbReference>
<evidence type="ECO:0000256" key="12">
    <source>
        <dbReference type="ARBA" id="ARBA00047973"/>
    </source>
</evidence>
<evidence type="ECO:0000256" key="2">
    <source>
        <dbReference type="ARBA" id="ARBA00001968"/>
    </source>
</evidence>
<dbReference type="GO" id="GO:0047443">
    <property type="term" value="F:4-hydroxy-4-methyl-2-oxoglutarate aldolase activity"/>
    <property type="evidence" value="ECO:0007669"/>
    <property type="project" value="UniProtKB-EC"/>
</dbReference>
<evidence type="ECO:0000256" key="11">
    <source>
        <dbReference type="ARBA" id="ARBA00032305"/>
    </source>
</evidence>
<comment type="cofactor">
    <cofactor evidence="13">
        <name>Mg(2+)</name>
        <dbReference type="ChEBI" id="CHEBI:18420"/>
    </cofactor>
</comment>
<feature type="binding site" evidence="13">
    <location>
        <position position="114"/>
    </location>
    <ligand>
        <name>Mg(2+)</name>
        <dbReference type="ChEBI" id="CHEBI:18420"/>
    </ligand>
</feature>
<comment type="similarity">
    <text evidence="3">Belongs to the class II aldolase/RraA-like family.</text>
</comment>
<comment type="caution">
    <text evidence="14">The sequence shown here is derived from an EMBL/GenBank/DDBJ whole genome shotgun (WGS) entry which is preliminary data.</text>
</comment>
<dbReference type="EMBL" id="RAPK01000006">
    <property type="protein sequence ID" value="RKD76352.1"/>
    <property type="molecule type" value="Genomic_DNA"/>
</dbReference>
<comment type="catalytic activity">
    <reaction evidence="1">
        <text>4-hydroxy-4-methyl-2-oxoglutarate = 2 pyruvate</text>
        <dbReference type="Rhea" id="RHEA:22748"/>
        <dbReference type="ChEBI" id="CHEBI:15361"/>
        <dbReference type="ChEBI" id="CHEBI:58276"/>
        <dbReference type="EC" id="4.1.3.17"/>
    </reaction>
</comment>
<comment type="subunit">
    <text evidence="4">Homotrimer.</text>
</comment>
<dbReference type="Proteomes" id="UP000285120">
    <property type="component" value="Unassembled WGS sequence"/>
</dbReference>
<accession>A0A419V8G4</accession>
<reference evidence="14 15" key="1">
    <citation type="submission" date="2018-09" db="EMBL/GenBank/DDBJ databases">
        <title>Genomic Encyclopedia of Archaeal and Bacterial Type Strains, Phase II (KMG-II): from individual species to whole genera.</title>
        <authorList>
            <person name="Goeker M."/>
        </authorList>
    </citation>
    <scope>NUCLEOTIDE SEQUENCE [LARGE SCALE GENOMIC DNA]</scope>
    <source>
        <strain evidence="14 15">DSM 17008</strain>
    </source>
</reference>
<gene>
    <name evidence="14" type="ORF">ATL39_0569</name>
</gene>
<evidence type="ECO:0000313" key="14">
    <source>
        <dbReference type="EMBL" id="RKD76352.1"/>
    </source>
</evidence>
<comment type="cofactor">
    <cofactor evidence="2">
        <name>a divalent metal cation</name>
        <dbReference type="ChEBI" id="CHEBI:60240"/>
    </cofactor>
</comment>
<dbReference type="InterPro" id="IPR036704">
    <property type="entry name" value="RraA/RraA-like_sf"/>
</dbReference>
<dbReference type="EC" id="4.1.3.17" evidence="5"/>
<dbReference type="OrthoDB" id="9784786at2"/>
<feature type="binding site" evidence="13">
    <location>
        <begin position="91"/>
        <end position="94"/>
    </location>
    <ligand>
        <name>substrate</name>
    </ligand>
</feature>
<dbReference type="PANTHER" id="PTHR33254">
    <property type="entry name" value="4-HYDROXY-4-METHYL-2-OXOGLUTARATE ALDOLASE 3-RELATED"/>
    <property type="match status" value="1"/>
</dbReference>
<dbReference type="CDD" id="cd16841">
    <property type="entry name" value="RraA_family"/>
    <property type="match status" value="1"/>
</dbReference>
<dbReference type="AlphaFoldDB" id="A0A419V8G4"/>
<keyword evidence="13" id="KW-0460">Magnesium</keyword>
<evidence type="ECO:0000256" key="3">
    <source>
        <dbReference type="ARBA" id="ARBA00008621"/>
    </source>
</evidence>
<keyword evidence="15" id="KW-1185">Reference proteome</keyword>
<dbReference type="GO" id="GO:0008948">
    <property type="term" value="F:oxaloacetate decarboxylase activity"/>
    <property type="evidence" value="ECO:0007669"/>
    <property type="project" value="UniProtKB-EC"/>
</dbReference>
<dbReference type="InterPro" id="IPR005493">
    <property type="entry name" value="RraA/RraA-like"/>
</dbReference>
<dbReference type="EC" id="4.1.1.112" evidence="6"/>
<evidence type="ECO:0000313" key="15">
    <source>
        <dbReference type="Proteomes" id="UP000285120"/>
    </source>
</evidence>
<evidence type="ECO:0000256" key="1">
    <source>
        <dbReference type="ARBA" id="ARBA00001342"/>
    </source>
</evidence>
<evidence type="ECO:0000256" key="6">
    <source>
        <dbReference type="ARBA" id="ARBA00012947"/>
    </source>
</evidence>
<dbReference type="PANTHER" id="PTHR33254:SF4">
    <property type="entry name" value="4-HYDROXY-4-METHYL-2-OXOGLUTARATE ALDOLASE 3-RELATED"/>
    <property type="match status" value="1"/>
</dbReference>
<dbReference type="RefSeq" id="WP_120191763.1">
    <property type="nucleotide sequence ID" value="NZ_RAPK01000006.1"/>
</dbReference>
<comment type="function">
    <text evidence="8">Catalyzes the aldol cleavage of 4-hydroxy-4-methyl-2-oxoglutarate (HMG) into 2 molecules of pyruvate. Also contains a secondary oxaloacetate (OAA) decarboxylase activity due to the common pyruvate enolate transition state formed following C-C bond cleavage in the retro-aldol and decarboxylation reactions.</text>
</comment>
<protein>
    <recommendedName>
        <fullName evidence="7">Putative 4-hydroxy-4-methyl-2-oxoglutarate aldolase</fullName>
        <ecNumber evidence="6">4.1.1.112</ecNumber>
        <ecNumber evidence="5">4.1.3.17</ecNumber>
    </recommendedName>
    <alternativeName>
        <fullName evidence="11">Oxaloacetate decarboxylase</fullName>
    </alternativeName>
    <alternativeName>
        <fullName evidence="9">Regulator of ribonuclease activity homolog</fullName>
    </alternativeName>
    <alternativeName>
        <fullName evidence="10">RraA-like protein</fullName>
    </alternativeName>
</protein>
<proteinExistence type="inferred from homology"/>
<evidence type="ECO:0000256" key="13">
    <source>
        <dbReference type="PIRSR" id="PIRSR605493-1"/>
    </source>
</evidence>
<organism evidence="14 15">
    <name type="scientific">Sinobaca qinghaiensis</name>
    <dbReference type="NCBI Taxonomy" id="342944"/>
    <lineage>
        <taxon>Bacteria</taxon>
        <taxon>Bacillati</taxon>
        <taxon>Bacillota</taxon>
        <taxon>Bacilli</taxon>
        <taxon>Bacillales</taxon>
        <taxon>Sporolactobacillaceae</taxon>
        <taxon>Sinobaca</taxon>
    </lineage>
</organism>
<evidence type="ECO:0000256" key="10">
    <source>
        <dbReference type="ARBA" id="ARBA00030169"/>
    </source>
</evidence>
<comment type="catalytic activity">
    <reaction evidence="12">
        <text>oxaloacetate + H(+) = pyruvate + CO2</text>
        <dbReference type="Rhea" id="RHEA:15641"/>
        <dbReference type="ChEBI" id="CHEBI:15361"/>
        <dbReference type="ChEBI" id="CHEBI:15378"/>
        <dbReference type="ChEBI" id="CHEBI:16452"/>
        <dbReference type="ChEBI" id="CHEBI:16526"/>
        <dbReference type="EC" id="4.1.1.112"/>
    </reaction>
</comment>
<evidence type="ECO:0000256" key="5">
    <source>
        <dbReference type="ARBA" id="ARBA00012213"/>
    </source>
</evidence>